<dbReference type="NCBIfam" id="TIGR02937">
    <property type="entry name" value="sigma70-ECF"/>
    <property type="match status" value="1"/>
</dbReference>
<dbReference type="Proteomes" id="UP000798808">
    <property type="component" value="Unassembled WGS sequence"/>
</dbReference>
<comment type="caution">
    <text evidence="5">The sequence shown here is derived from an EMBL/GenBank/DDBJ whole genome shotgun (WGS) entry which is preliminary data.</text>
</comment>
<accession>A0ABW9RHF9</accession>
<dbReference type="InterPro" id="IPR014284">
    <property type="entry name" value="RNA_pol_sigma-70_dom"/>
</dbReference>
<organism evidence="5 6">
    <name type="scientific">Fulvivirga kasyanovii</name>
    <dbReference type="NCBI Taxonomy" id="396812"/>
    <lineage>
        <taxon>Bacteria</taxon>
        <taxon>Pseudomonadati</taxon>
        <taxon>Bacteroidota</taxon>
        <taxon>Cytophagia</taxon>
        <taxon>Cytophagales</taxon>
        <taxon>Fulvivirgaceae</taxon>
        <taxon>Fulvivirga</taxon>
    </lineage>
</organism>
<sequence length="190" mass="22697">MIKDQYLVDRLKQNDLKTLDKVYLTYKEDFFLFAHKLNAPADDIADIYQETIINLYENVQNGKLEKLTSTLKSYVFAIGKFKIYRQLNENKKLYHEEHIIHISEEMQLFEAELHEEQQAILKKSWKLLGSKCQEILELFYYKGMTLDEIQETLQYSSKDVLKSQKSRCVAQLKELAKERYESARTHRKIF</sequence>
<dbReference type="SUPFAM" id="SSF88659">
    <property type="entry name" value="Sigma3 and sigma4 domains of RNA polymerase sigma factors"/>
    <property type="match status" value="1"/>
</dbReference>
<evidence type="ECO:0000256" key="1">
    <source>
        <dbReference type="ARBA" id="ARBA00010641"/>
    </source>
</evidence>
<dbReference type="InterPro" id="IPR013325">
    <property type="entry name" value="RNA_pol_sigma_r2"/>
</dbReference>
<evidence type="ECO:0000313" key="6">
    <source>
        <dbReference type="Proteomes" id="UP000798808"/>
    </source>
</evidence>
<dbReference type="InterPro" id="IPR036388">
    <property type="entry name" value="WH-like_DNA-bd_sf"/>
</dbReference>
<dbReference type="EMBL" id="SMLW01000209">
    <property type="protein sequence ID" value="MTI23499.1"/>
    <property type="molecule type" value="Genomic_DNA"/>
</dbReference>
<dbReference type="Gene3D" id="1.10.10.10">
    <property type="entry name" value="Winged helix-like DNA-binding domain superfamily/Winged helix DNA-binding domain"/>
    <property type="match status" value="1"/>
</dbReference>
<dbReference type="PANTHER" id="PTHR43133:SF46">
    <property type="entry name" value="RNA POLYMERASE SIGMA-70 FACTOR ECF SUBFAMILY"/>
    <property type="match status" value="1"/>
</dbReference>
<keyword evidence="6" id="KW-1185">Reference proteome</keyword>
<gene>
    <name evidence="5" type="ORF">E1163_00895</name>
</gene>
<comment type="similarity">
    <text evidence="1">Belongs to the sigma-70 factor family. ECF subfamily.</text>
</comment>
<dbReference type="InterPro" id="IPR013324">
    <property type="entry name" value="RNA_pol_sigma_r3/r4-like"/>
</dbReference>
<reference evidence="5 6" key="1">
    <citation type="submission" date="2019-02" db="EMBL/GenBank/DDBJ databases">
        <authorList>
            <person name="Goldberg S.R."/>
            <person name="Haltli B.A."/>
            <person name="Correa H."/>
            <person name="Russell K.G."/>
        </authorList>
    </citation>
    <scope>NUCLEOTIDE SEQUENCE [LARGE SCALE GENOMIC DNA]</scope>
    <source>
        <strain evidence="5 6">JCM 16186</strain>
    </source>
</reference>
<dbReference type="SUPFAM" id="SSF88946">
    <property type="entry name" value="Sigma2 domain of RNA polymerase sigma factors"/>
    <property type="match status" value="1"/>
</dbReference>
<dbReference type="InterPro" id="IPR039425">
    <property type="entry name" value="RNA_pol_sigma-70-like"/>
</dbReference>
<evidence type="ECO:0000256" key="2">
    <source>
        <dbReference type="ARBA" id="ARBA00023015"/>
    </source>
</evidence>
<keyword evidence="4" id="KW-0804">Transcription</keyword>
<proteinExistence type="inferred from homology"/>
<dbReference type="Gene3D" id="1.10.1740.10">
    <property type="match status" value="1"/>
</dbReference>
<evidence type="ECO:0000256" key="3">
    <source>
        <dbReference type="ARBA" id="ARBA00023082"/>
    </source>
</evidence>
<name>A0ABW9RHF9_9BACT</name>
<dbReference type="PANTHER" id="PTHR43133">
    <property type="entry name" value="RNA POLYMERASE ECF-TYPE SIGMA FACTO"/>
    <property type="match status" value="1"/>
</dbReference>
<dbReference type="RefSeq" id="WP_155168641.1">
    <property type="nucleotide sequence ID" value="NZ_BAAAFL010000012.1"/>
</dbReference>
<keyword evidence="3" id="KW-0731">Sigma factor</keyword>
<evidence type="ECO:0000313" key="5">
    <source>
        <dbReference type="EMBL" id="MTI23499.1"/>
    </source>
</evidence>
<evidence type="ECO:0000256" key="4">
    <source>
        <dbReference type="ARBA" id="ARBA00023163"/>
    </source>
</evidence>
<keyword evidence="2" id="KW-0805">Transcription regulation</keyword>
<protein>
    <submittedName>
        <fullName evidence="5">Sigma-70 family RNA polymerase sigma factor</fullName>
    </submittedName>
</protein>